<dbReference type="InterPro" id="IPR016186">
    <property type="entry name" value="C-type_lectin-like/link_sf"/>
</dbReference>
<dbReference type="InterPro" id="IPR001304">
    <property type="entry name" value="C-type_lectin-like"/>
</dbReference>
<dbReference type="AlphaFoldDB" id="A0A1I8NZI5"/>
<evidence type="ECO:0000313" key="3">
    <source>
        <dbReference type="Proteomes" id="UP000095300"/>
    </source>
</evidence>
<dbReference type="Proteomes" id="UP000095300">
    <property type="component" value="Unassembled WGS sequence"/>
</dbReference>
<evidence type="ECO:0000259" key="1">
    <source>
        <dbReference type="PROSITE" id="PS50041"/>
    </source>
</evidence>
<gene>
    <name evidence="2" type="primary">106086642</name>
</gene>
<dbReference type="VEuPathDB" id="VectorBase:SCAU003457"/>
<dbReference type="CDD" id="cd00037">
    <property type="entry name" value="CLECT"/>
    <property type="match status" value="1"/>
</dbReference>
<proteinExistence type="predicted"/>
<evidence type="ECO:0000313" key="2">
    <source>
        <dbReference type="EnsemblMetazoa" id="SCAU003457-PA"/>
    </source>
</evidence>
<organism evidence="2 3">
    <name type="scientific">Stomoxys calcitrans</name>
    <name type="common">Stable fly</name>
    <name type="synonym">Conops calcitrans</name>
    <dbReference type="NCBI Taxonomy" id="35570"/>
    <lineage>
        <taxon>Eukaryota</taxon>
        <taxon>Metazoa</taxon>
        <taxon>Ecdysozoa</taxon>
        <taxon>Arthropoda</taxon>
        <taxon>Hexapoda</taxon>
        <taxon>Insecta</taxon>
        <taxon>Pterygota</taxon>
        <taxon>Neoptera</taxon>
        <taxon>Endopterygota</taxon>
        <taxon>Diptera</taxon>
        <taxon>Brachycera</taxon>
        <taxon>Muscomorpha</taxon>
        <taxon>Muscoidea</taxon>
        <taxon>Muscidae</taxon>
        <taxon>Stomoxys</taxon>
    </lineage>
</organism>
<dbReference type="Gene3D" id="3.10.100.10">
    <property type="entry name" value="Mannose-Binding Protein A, subunit A"/>
    <property type="match status" value="1"/>
</dbReference>
<feature type="domain" description="C-type lectin" evidence="1">
    <location>
        <begin position="67"/>
        <end position="209"/>
    </location>
</feature>
<dbReference type="SUPFAM" id="SSF56436">
    <property type="entry name" value="C-type lectin-like"/>
    <property type="match status" value="1"/>
</dbReference>
<dbReference type="STRING" id="35570.A0A1I8NZI5"/>
<dbReference type="EnsemblMetazoa" id="SCAU003457-RA">
    <property type="protein sequence ID" value="SCAU003457-PA"/>
    <property type="gene ID" value="SCAU003457"/>
</dbReference>
<accession>A0A1I8NZI5</accession>
<dbReference type="PROSITE" id="PS50041">
    <property type="entry name" value="C_TYPE_LECTIN_2"/>
    <property type="match status" value="1"/>
</dbReference>
<reference evidence="2" key="1">
    <citation type="submission" date="2020-05" db="UniProtKB">
        <authorList>
            <consortium name="EnsemblMetazoa"/>
        </authorList>
    </citation>
    <scope>IDENTIFICATION</scope>
    <source>
        <strain evidence="2">USDA</strain>
    </source>
</reference>
<dbReference type="InterPro" id="IPR016187">
    <property type="entry name" value="CTDL_fold"/>
</dbReference>
<dbReference type="KEGG" id="scac:106086642"/>
<name>A0A1I8NZI5_STOCA</name>
<protein>
    <recommendedName>
        <fullName evidence="1">C-type lectin domain-containing protein</fullName>
    </recommendedName>
</protein>
<keyword evidence="3" id="KW-1185">Reference proteome</keyword>
<sequence>MDDINPKISRDDYWEQPQLYFNCHILQCPETLKSKSLINDSLFDYYSLYEMPIAIPNQVCIPQIGIFIFHTTTTETFQNASKHCQHYMSKDDTNYQSHHCGNLAHIASVKRSTALANIIKEYNEQQTQLNLKPKIYLAYVGLVYNRTRSQRFQMFNMDDESLECYNYRAWEPGNPIMKAELRNSSCVALTTHGTWRTVDCRRKLSFFCEILTECFDN</sequence>
<dbReference type="OrthoDB" id="8066719at2759"/>